<organism evidence="12 13">
    <name type="scientific">Castilleja foliolosa</name>
    <dbReference type="NCBI Taxonomy" id="1961234"/>
    <lineage>
        <taxon>Eukaryota</taxon>
        <taxon>Viridiplantae</taxon>
        <taxon>Streptophyta</taxon>
        <taxon>Embryophyta</taxon>
        <taxon>Tracheophyta</taxon>
        <taxon>Spermatophyta</taxon>
        <taxon>Magnoliopsida</taxon>
        <taxon>eudicotyledons</taxon>
        <taxon>Gunneridae</taxon>
        <taxon>Pentapetalae</taxon>
        <taxon>asterids</taxon>
        <taxon>lamiids</taxon>
        <taxon>Lamiales</taxon>
        <taxon>Orobanchaceae</taxon>
        <taxon>Pedicularideae</taxon>
        <taxon>Castillejinae</taxon>
        <taxon>Castilleja</taxon>
    </lineage>
</organism>
<dbReference type="FunFam" id="3.40.50.300:FF:002884">
    <property type="entry name" value="ATP-dependent DNA helicase"/>
    <property type="match status" value="1"/>
</dbReference>
<comment type="caution">
    <text evidence="12">The sequence shown here is derived from an EMBL/GenBank/DDBJ whole genome shotgun (WGS) entry which is preliminary data.</text>
</comment>
<keyword evidence="13" id="KW-1185">Reference proteome</keyword>
<feature type="region of interest" description="Disordered" evidence="7">
    <location>
        <begin position="1"/>
        <end position="20"/>
    </location>
</feature>
<sequence length="1105" mass="124584">MGDSGKNQASRPVREVNKNHKPTLKLRVVRRFYRGGGSLKNKSLEIVFHDVEGGRITGVVKTDHLKAQDDKFIQGRVYAIRPNTYYVESNSGKYLTSFHKFKIVIHSRTKVYDMPQESFFPDFMFNFRSFDTLVDPNNLDETHLFDIIGKVVEIHGVQEREFQGKNVRLIEIVLEDLSGQQLSCTLWGDYVDEILVFEANIKAGPPVIILQLCRGKLFNDKVVLSTSFDTTQIHYLDTIPAIVEFKSQIKSSDPEQTKSISRGSLTSFRVEYDDLANGKITCNSVETIFDVDEPANFWICAIIGSVIGDWSYLACPKCNKKLEPVGLENICDSCYKTIKTGTYRYKLQLDVSDQTSNVSILLWDREAEKLIGRPCQELRQEYVEPQTSMFLEWMKLNKFDTKANELTYSDAPSAFVWDKKAKVWKTRQKNESIGRLYYVPPGCGDNYYLRCLLTVVRGATCFEDYMKYNNVQYSSFREACYARGLLGDDPEYIDGIIEASQWASARALRSLFVSLLAADTLARPMEVWTNTWEYLSDDILHRQRRTFENPELRLSEVDIQNLALIEIEKLLKQQSKSLRDYESMPFPDHDGSILGHSRLVSDELNYDRKALKSEHARLMSNMTAEQKGVYAKIISAVNSNSGGVFFVYGYGGTGKTYLWRTLSAELRSKGHIVLNVASSGIASLLLPGGRTAHSRFGIPLNPHEGSDCNIRKGTPLADLLILCKLIIWDEAPMIHKHCFEAVHNSLQDLMEDVSPSNKDKPFGGKTVVFGGDFRQILPVVPKGTRQNIVNATINSSYLWSHCTVLRLTKNMRLQSVDDIDERAKLKEFSEWIASIGDGRAGTENEIGGASIEIPDDMLIKYSGDPIAAIVEDTYPMFRDSIDDPMFLRDRAILAPTLAAVHSINDYMNSMNSNEGCTYLSSDSTCKSDGSANDFTSELHTPEFLNSIKCSGVPNHELHLKVGTPVMLLRNLDHSMRLCNGTRLVVTKLAAHVIECKILTGAKTGEKVLLPRLNLTPSDNSIPFKFQRRQFPIMISYAMTINKSQGQSLSNVGLYLEKSVFSHGQLYVAVSRVTNRKGLRILVCGEDNSSTNTTDNVVYKEVFSNI</sequence>
<dbReference type="GO" id="GO:0006281">
    <property type="term" value="P:DNA repair"/>
    <property type="evidence" value="ECO:0007669"/>
    <property type="project" value="UniProtKB-KW"/>
</dbReference>
<dbReference type="CDD" id="cd18809">
    <property type="entry name" value="SF1_C_RecD"/>
    <property type="match status" value="1"/>
</dbReference>
<evidence type="ECO:0000259" key="9">
    <source>
        <dbReference type="Pfam" id="PF05970"/>
    </source>
</evidence>
<dbReference type="GO" id="GO:0043139">
    <property type="term" value="F:5'-3' DNA helicase activity"/>
    <property type="evidence" value="ECO:0007669"/>
    <property type="project" value="UniProtKB-EC"/>
</dbReference>
<comment type="similarity">
    <text evidence="1">Belongs to the replication factor A protein 1 family.</text>
</comment>
<feature type="domain" description="Replication protein A 70 kDa DNA-binding subunit B/D first OB fold" evidence="8">
    <location>
        <begin position="23"/>
        <end position="112"/>
    </location>
</feature>
<dbReference type="InterPro" id="IPR047192">
    <property type="entry name" value="Euk_RPA1_DBD_C"/>
</dbReference>
<keyword evidence="6" id="KW-0347">Helicase</keyword>
<evidence type="ECO:0000256" key="1">
    <source>
        <dbReference type="ARBA" id="ARBA00005690"/>
    </source>
</evidence>
<feature type="domain" description="DNA helicase Pif1-like DEAD-box helicase" evidence="9">
    <location>
        <begin position="622"/>
        <end position="844"/>
    </location>
</feature>
<keyword evidence="4" id="KW-0862">Zinc</keyword>
<dbReference type="Gene3D" id="3.40.50.300">
    <property type="entry name" value="P-loop containing nucleotide triphosphate hydrolases"/>
    <property type="match status" value="1"/>
</dbReference>
<keyword evidence="6" id="KW-0378">Hydrolase</keyword>
<dbReference type="GO" id="GO:0008270">
    <property type="term" value="F:zinc ion binding"/>
    <property type="evidence" value="ECO:0007669"/>
    <property type="project" value="UniProtKB-KW"/>
</dbReference>
<feature type="domain" description="DNA helicase Pif1-like 2B" evidence="11">
    <location>
        <begin position="942"/>
        <end position="988"/>
    </location>
</feature>
<dbReference type="Proteomes" id="UP001632038">
    <property type="component" value="Unassembled WGS sequence"/>
</dbReference>
<evidence type="ECO:0000259" key="11">
    <source>
        <dbReference type="Pfam" id="PF21530"/>
    </source>
</evidence>
<keyword evidence="3" id="KW-0863">Zinc-finger</keyword>
<name>A0ABD3DAG7_9LAMI</name>
<evidence type="ECO:0000259" key="10">
    <source>
        <dbReference type="Pfam" id="PF08646"/>
    </source>
</evidence>
<dbReference type="SUPFAM" id="SSF52540">
    <property type="entry name" value="P-loop containing nucleoside triphosphate hydrolases"/>
    <property type="match status" value="2"/>
</dbReference>
<dbReference type="Pfam" id="PF02721">
    <property type="entry name" value="DUF223"/>
    <property type="match status" value="1"/>
</dbReference>
<evidence type="ECO:0000256" key="4">
    <source>
        <dbReference type="ARBA" id="ARBA00022833"/>
    </source>
</evidence>
<dbReference type="AlphaFoldDB" id="A0ABD3DAG7"/>
<evidence type="ECO:0000313" key="13">
    <source>
        <dbReference type="Proteomes" id="UP001632038"/>
    </source>
</evidence>
<gene>
    <name evidence="12" type="ORF">CASFOL_017222</name>
</gene>
<evidence type="ECO:0000259" key="8">
    <source>
        <dbReference type="Pfam" id="PF02721"/>
    </source>
</evidence>
<dbReference type="GO" id="GO:0006310">
    <property type="term" value="P:DNA recombination"/>
    <property type="evidence" value="ECO:0007669"/>
    <property type="project" value="UniProtKB-KW"/>
</dbReference>
<dbReference type="PANTHER" id="PTHR10492:SF101">
    <property type="entry name" value="ATP-DEPENDENT DNA HELICASE"/>
    <property type="match status" value="1"/>
</dbReference>
<feature type="domain" description="Replication factor A C-terminal" evidence="10">
    <location>
        <begin position="310"/>
        <end position="395"/>
    </location>
</feature>
<protein>
    <recommendedName>
        <fullName evidence="6">ATP-dependent DNA helicase</fullName>
        <ecNumber evidence="6">5.6.2.3</ecNumber>
    </recommendedName>
</protein>
<dbReference type="CDD" id="cd04476">
    <property type="entry name" value="RPA1_DBD_C"/>
    <property type="match status" value="1"/>
</dbReference>
<dbReference type="Pfam" id="PF05970">
    <property type="entry name" value="PIF1"/>
    <property type="match status" value="1"/>
</dbReference>
<dbReference type="Pfam" id="PF08646">
    <property type="entry name" value="Rep_fac-A_C"/>
    <property type="match status" value="1"/>
</dbReference>
<keyword evidence="6" id="KW-0227">DNA damage</keyword>
<dbReference type="EMBL" id="JAVIJP010000018">
    <property type="protein sequence ID" value="KAL3639315.1"/>
    <property type="molecule type" value="Genomic_DNA"/>
</dbReference>
<dbReference type="InterPro" id="IPR027417">
    <property type="entry name" value="P-loop_NTPase"/>
</dbReference>
<evidence type="ECO:0000256" key="6">
    <source>
        <dbReference type="RuleBase" id="RU363044"/>
    </source>
</evidence>
<proteinExistence type="inferred from homology"/>
<keyword evidence="2" id="KW-0479">Metal-binding</keyword>
<evidence type="ECO:0000256" key="2">
    <source>
        <dbReference type="ARBA" id="ARBA00022723"/>
    </source>
</evidence>
<evidence type="ECO:0000256" key="3">
    <source>
        <dbReference type="ARBA" id="ARBA00022771"/>
    </source>
</evidence>
<dbReference type="EC" id="5.6.2.3" evidence="6"/>
<keyword evidence="6" id="KW-0234">DNA repair</keyword>
<dbReference type="SUPFAM" id="SSF50249">
    <property type="entry name" value="Nucleic acid-binding proteins"/>
    <property type="match status" value="2"/>
</dbReference>
<reference evidence="13" key="1">
    <citation type="journal article" date="2024" name="IScience">
        <title>Strigolactones Initiate the Formation of Haustorium-like Structures in Castilleja.</title>
        <authorList>
            <person name="Buerger M."/>
            <person name="Peterson D."/>
            <person name="Chory J."/>
        </authorList>
    </citation>
    <scope>NUCLEOTIDE SEQUENCE [LARGE SCALE GENOMIC DNA]</scope>
</reference>
<dbReference type="GO" id="GO:0005524">
    <property type="term" value="F:ATP binding"/>
    <property type="evidence" value="ECO:0007669"/>
    <property type="project" value="UniProtKB-KW"/>
</dbReference>
<comment type="cofactor">
    <cofactor evidence="6">
        <name>Mg(2+)</name>
        <dbReference type="ChEBI" id="CHEBI:18420"/>
    </cofactor>
</comment>
<dbReference type="InterPro" id="IPR049163">
    <property type="entry name" value="Pif1-like_2B_dom"/>
</dbReference>
<dbReference type="InterPro" id="IPR010285">
    <property type="entry name" value="DNA_helicase_pif1-like_DEAD"/>
</dbReference>
<dbReference type="GO" id="GO:0016787">
    <property type="term" value="F:hydrolase activity"/>
    <property type="evidence" value="ECO:0007669"/>
    <property type="project" value="UniProtKB-KW"/>
</dbReference>
<dbReference type="InterPro" id="IPR012340">
    <property type="entry name" value="NA-bd_OB-fold"/>
</dbReference>
<comment type="similarity">
    <text evidence="6">Belongs to the helicase family.</text>
</comment>
<feature type="compositionally biased region" description="Polar residues" evidence="7">
    <location>
        <begin position="1"/>
        <end position="10"/>
    </location>
</feature>
<accession>A0ABD3DAG7</accession>
<dbReference type="InterPro" id="IPR013955">
    <property type="entry name" value="Rep_factor-A_C"/>
</dbReference>
<dbReference type="PANTHER" id="PTHR10492">
    <property type="match status" value="1"/>
</dbReference>
<evidence type="ECO:0000256" key="7">
    <source>
        <dbReference type="SAM" id="MobiDB-lite"/>
    </source>
</evidence>
<evidence type="ECO:0000256" key="5">
    <source>
        <dbReference type="ARBA" id="ARBA00023125"/>
    </source>
</evidence>
<dbReference type="InterPro" id="IPR003871">
    <property type="entry name" value="RFA1B/D_OB_1st"/>
</dbReference>
<dbReference type="CDD" id="cd04481">
    <property type="entry name" value="RPA1_DBD_B_like"/>
    <property type="match status" value="1"/>
</dbReference>
<dbReference type="Gene3D" id="2.40.50.140">
    <property type="entry name" value="Nucleic acid-binding proteins"/>
    <property type="match status" value="3"/>
</dbReference>
<dbReference type="Pfam" id="PF21530">
    <property type="entry name" value="Pif1_2B_dom"/>
    <property type="match status" value="1"/>
</dbReference>
<keyword evidence="5" id="KW-0238">DNA-binding</keyword>
<keyword evidence="6" id="KW-0067">ATP-binding</keyword>
<evidence type="ECO:0000313" key="12">
    <source>
        <dbReference type="EMBL" id="KAL3639315.1"/>
    </source>
</evidence>
<keyword evidence="6" id="KW-0233">DNA recombination</keyword>
<dbReference type="GO" id="GO:0003677">
    <property type="term" value="F:DNA binding"/>
    <property type="evidence" value="ECO:0007669"/>
    <property type="project" value="UniProtKB-KW"/>
</dbReference>
<keyword evidence="6" id="KW-0547">Nucleotide-binding</keyword>
<comment type="catalytic activity">
    <reaction evidence="6">
        <text>ATP + H2O = ADP + phosphate + H(+)</text>
        <dbReference type="Rhea" id="RHEA:13065"/>
        <dbReference type="ChEBI" id="CHEBI:15377"/>
        <dbReference type="ChEBI" id="CHEBI:15378"/>
        <dbReference type="ChEBI" id="CHEBI:30616"/>
        <dbReference type="ChEBI" id="CHEBI:43474"/>
        <dbReference type="ChEBI" id="CHEBI:456216"/>
        <dbReference type="EC" id="5.6.2.3"/>
    </reaction>
</comment>